<protein>
    <submittedName>
        <fullName evidence="1">Uncharacterized protein</fullName>
    </submittedName>
</protein>
<gene>
    <name evidence="1" type="ORF">MTO99_09495</name>
</gene>
<evidence type="ECO:0000313" key="1">
    <source>
        <dbReference type="EMBL" id="UOE45954.1"/>
    </source>
</evidence>
<dbReference type="Proteomes" id="UP000832097">
    <property type="component" value="Chromosome"/>
</dbReference>
<dbReference type="EMBL" id="CP094528">
    <property type="protein sequence ID" value="UOE45954.1"/>
    <property type="molecule type" value="Genomic_DNA"/>
</dbReference>
<accession>A0ABY4C416</accession>
<keyword evidence="2" id="KW-1185">Reference proteome</keyword>
<organism evidence="1 2">
    <name type="scientific">Agromyces larvae</name>
    <dbReference type="NCBI Taxonomy" id="2929802"/>
    <lineage>
        <taxon>Bacteria</taxon>
        <taxon>Bacillati</taxon>
        <taxon>Actinomycetota</taxon>
        <taxon>Actinomycetes</taxon>
        <taxon>Micrococcales</taxon>
        <taxon>Microbacteriaceae</taxon>
        <taxon>Agromyces</taxon>
    </lineage>
</organism>
<proteinExistence type="predicted"/>
<name>A0ABY4C416_9MICO</name>
<reference evidence="1 2" key="1">
    <citation type="submission" date="2022-03" db="EMBL/GenBank/DDBJ databases">
        <title>Mucilaginibacter sp. isolated from the gut of Protaetia brevitarsis seulensis larvae.</title>
        <authorList>
            <person name="Won M."/>
            <person name="Kim S.-J."/>
            <person name="Kwon S.-W."/>
        </authorList>
    </citation>
    <scope>NUCLEOTIDE SEQUENCE [LARGE SCALE GENOMIC DNA]</scope>
    <source>
        <strain evidence="1 2">CFWR-12</strain>
    </source>
</reference>
<dbReference type="RefSeq" id="WP_243558720.1">
    <property type="nucleotide sequence ID" value="NZ_CP094528.1"/>
</dbReference>
<evidence type="ECO:0000313" key="2">
    <source>
        <dbReference type="Proteomes" id="UP000832097"/>
    </source>
</evidence>
<sequence length="164" mass="17815">MFDRNYAPSSADIDACTESALTTLAWSTPTGCLHRSGVNAVCYACAPDCECIVCDRDAEQLPEFLDGTGADWEDDARATMRGIVADFLTPDRDDDADNERHADALHGLTYEQIGHDLILTANRHGAGFWDRGRGERGAYLTEQAHAVGSIGAYLTDARTLALDF</sequence>